<protein>
    <submittedName>
        <fullName evidence="1">DNA-binding protein</fullName>
    </submittedName>
</protein>
<evidence type="ECO:0000313" key="1">
    <source>
        <dbReference type="EMBL" id="KHD09290.1"/>
    </source>
</evidence>
<name>A0A0A6PNZ3_9GAMM</name>
<comment type="caution">
    <text evidence="1">The sequence shown here is derived from an EMBL/GenBank/DDBJ whole genome shotgun (WGS) entry which is preliminary data.</text>
</comment>
<gene>
    <name evidence="1" type="ORF">PN36_34150</name>
</gene>
<proteinExistence type="predicted"/>
<evidence type="ECO:0000313" key="2">
    <source>
        <dbReference type="Proteomes" id="UP000030428"/>
    </source>
</evidence>
<keyword evidence="1" id="KW-0238">DNA-binding</keyword>
<dbReference type="AlphaFoldDB" id="A0A0A6PNZ3"/>
<dbReference type="GO" id="GO:0003677">
    <property type="term" value="F:DNA binding"/>
    <property type="evidence" value="ECO:0007669"/>
    <property type="project" value="UniProtKB-KW"/>
</dbReference>
<keyword evidence="2" id="KW-1185">Reference proteome</keyword>
<dbReference type="EMBL" id="JSZA02000377">
    <property type="protein sequence ID" value="KHD09290.1"/>
    <property type="molecule type" value="Genomic_DNA"/>
</dbReference>
<organism evidence="1 2">
    <name type="scientific">Candidatus Thiomargarita nelsonii</name>
    <dbReference type="NCBI Taxonomy" id="1003181"/>
    <lineage>
        <taxon>Bacteria</taxon>
        <taxon>Pseudomonadati</taxon>
        <taxon>Pseudomonadota</taxon>
        <taxon>Gammaproteobacteria</taxon>
        <taxon>Thiotrichales</taxon>
        <taxon>Thiotrichaceae</taxon>
        <taxon>Thiomargarita</taxon>
    </lineage>
</organism>
<accession>A0A0A6PNZ3</accession>
<reference evidence="1 2" key="1">
    <citation type="journal article" date="2016" name="Front. Microbiol.">
        <title>Single-Cell (Meta-)Genomics of a Dimorphic Candidatus Thiomargarita nelsonii Reveals Genomic Plasticity.</title>
        <authorList>
            <person name="Flood B.E."/>
            <person name="Fliss P."/>
            <person name="Jones D.S."/>
            <person name="Dick G.J."/>
            <person name="Jain S."/>
            <person name="Kaster A.K."/>
            <person name="Winkel M."/>
            <person name="Mussmann M."/>
            <person name="Bailey J."/>
        </authorList>
    </citation>
    <scope>NUCLEOTIDE SEQUENCE [LARGE SCALE GENOMIC DNA]</scope>
    <source>
        <strain evidence="1">Hydrate Ridge</strain>
    </source>
</reference>
<sequence length="175" mass="19289">MREFEFTLKFALTDTSKDASCYVELLGEAGCNDALVGIGQKGRIAFAFCREAESAYQAVLSAIKNIKSVIPDAELIEATPDMVGISDIADLLGLTRQNLRELVLNHSTTFPTAIHDGNSAIWHLANVLTWFKQGKRKIIEPSLMEIANANMQLNIAKETKNLDPLVQSEFFSVLT</sequence>
<dbReference type="Proteomes" id="UP000030428">
    <property type="component" value="Unassembled WGS sequence"/>
</dbReference>